<reference evidence="2 3" key="2">
    <citation type="submission" date="2020-03" db="EMBL/GenBank/DDBJ databases">
        <authorList>
            <person name="Ichikawa N."/>
            <person name="Kimura A."/>
            <person name="Kitahashi Y."/>
            <person name="Uohara A."/>
        </authorList>
    </citation>
    <scope>NUCLEOTIDE SEQUENCE [LARGE SCALE GENOMIC DNA]</scope>
    <source>
        <strain evidence="2 3">NBRC 105367</strain>
    </source>
</reference>
<dbReference type="AlphaFoldDB" id="A0A6F8YBV5"/>
<proteinExistence type="predicted"/>
<organism evidence="2 3">
    <name type="scientific">Phytohabitans suffuscus</name>
    <dbReference type="NCBI Taxonomy" id="624315"/>
    <lineage>
        <taxon>Bacteria</taxon>
        <taxon>Bacillati</taxon>
        <taxon>Actinomycetota</taxon>
        <taxon>Actinomycetes</taxon>
        <taxon>Micromonosporales</taxon>
        <taxon>Micromonosporaceae</taxon>
    </lineage>
</organism>
<accession>A0A6F8YBV5</accession>
<reference evidence="2 3" key="1">
    <citation type="submission" date="2020-03" db="EMBL/GenBank/DDBJ databases">
        <title>Whole genome shotgun sequence of Phytohabitans suffuscus NBRC 105367.</title>
        <authorList>
            <person name="Komaki H."/>
            <person name="Tamura T."/>
        </authorList>
    </citation>
    <scope>NUCLEOTIDE SEQUENCE [LARGE SCALE GENOMIC DNA]</scope>
    <source>
        <strain evidence="2 3">NBRC 105367</strain>
    </source>
</reference>
<name>A0A6F8YBV5_9ACTN</name>
<evidence type="ECO:0000256" key="1">
    <source>
        <dbReference type="SAM" id="MobiDB-lite"/>
    </source>
</evidence>
<feature type="compositionally biased region" description="Low complexity" evidence="1">
    <location>
        <begin position="76"/>
        <end position="91"/>
    </location>
</feature>
<dbReference type="Proteomes" id="UP000503011">
    <property type="component" value="Chromosome"/>
</dbReference>
<gene>
    <name evidence="2" type="ORF">Psuf_009270</name>
</gene>
<dbReference type="RefSeq" id="WP_173154118.1">
    <property type="nucleotide sequence ID" value="NZ_AP022871.1"/>
</dbReference>
<keyword evidence="3" id="KW-1185">Reference proteome</keyword>
<sequence>MAADFAAKTGPQRRVGAYLAERHRPRVGGALAEHVPVTVDGDPLGVVGVEDILERVASTASTASSSGRKRAGEGAGIARRAGRGAAWQSRRPTLPAPADPVFPAFRSVFDNRNPQGFCVYLNLLTLK</sequence>
<feature type="region of interest" description="Disordered" evidence="1">
    <location>
        <begin position="58"/>
        <end position="95"/>
    </location>
</feature>
<dbReference type="EMBL" id="AP022871">
    <property type="protein sequence ID" value="BCB83614.1"/>
    <property type="molecule type" value="Genomic_DNA"/>
</dbReference>
<protein>
    <submittedName>
        <fullName evidence="2">Uncharacterized protein</fullName>
    </submittedName>
</protein>
<evidence type="ECO:0000313" key="3">
    <source>
        <dbReference type="Proteomes" id="UP000503011"/>
    </source>
</evidence>
<evidence type="ECO:0000313" key="2">
    <source>
        <dbReference type="EMBL" id="BCB83614.1"/>
    </source>
</evidence>
<dbReference type="KEGG" id="psuu:Psuf_009270"/>